<organism evidence="2 3">
    <name type="scientific">Clonorchis sinensis</name>
    <name type="common">Chinese liver fluke</name>
    <dbReference type="NCBI Taxonomy" id="79923"/>
    <lineage>
        <taxon>Eukaryota</taxon>
        <taxon>Metazoa</taxon>
        <taxon>Spiralia</taxon>
        <taxon>Lophotrochozoa</taxon>
        <taxon>Platyhelminthes</taxon>
        <taxon>Trematoda</taxon>
        <taxon>Digenea</taxon>
        <taxon>Opisthorchiida</taxon>
        <taxon>Opisthorchiata</taxon>
        <taxon>Opisthorchiidae</taxon>
        <taxon>Clonorchis</taxon>
    </lineage>
</organism>
<reference evidence="2 3" key="1">
    <citation type="journal article" date="2018" name="Biotechnol. Adv.">
        <title>Improved genomic resources and new bioinformatic workflow for the carcinogenic parasite Clonorchis sinensis: Biotechnological implications.</title>
        <authorList>
            <person name="Wang D."/>
            <person name="Korhonen P.K."/>
            <person name="Gasser R.B."/>
            <person name="Young N.D."/>
        </authorList>
    </citation>
    <scope>NUCLEOTIDE SEQUENCE [LARGE SCALE GENOMIC DNA]</scope>
    <source>
        <strain evidence="2">Cs-k2</strain>
    </source>
</reference>
<evidence type="ECO:0008006" key="4">
    <source>
        <dbReference type="Google" id="ProtNLM"/>
    </source>
</evidence>
<protein>
    <recommendedName>
        <fullName evidence="4">UPAR/Ly6 domain-containing protein</fullName>
    </recommendedName>
</protein>
<evidence type="ECO:0000256" key="1">
    <source>
        <dbReference type="SAM" id="SignalP"/>
    </source>
</evidence>
<proteinExistence type="predicted"/>
<comment type="caution">
    <text evidence="2">The sequence shown here is derived from an EMBL/GenBank/DDBJ whole genome shotgun (WGS) entry which is preliminary data.</text>
</comment>
<dbReference type="OrthoDB" id="10387330at2759"/>
<feature type="chain" id="PRO_5035945013" description="UPAR/Ly6 domain-containing protein" evidence="1">
    <location>
        <begin position="17"/>
        <end position="111"/>
    </location>
</feature>
<accession>A0A8T1MX03</accession>
<keyword evidence="3" id="KW-1185">Reference proteome</keyword>
<evidence type="ECO:0000313" key="3">
    <source>
        <dbReference type="Proteomes" id="UP000286415"/>
    </source>
</evidence>
<reference evidence="2 3" key="2">
    <citation type="journal article" date="2021" name="Genomics">
        <title>High-quality reference genome for Clonorchis sinensis.</title>
        <authorList>
            <person name="Young N.D."/>
            <person name="Stroehlein A.J."/>
            <person name="Kinkar L."/>
            <person name="Wang T."/>
            <person name="Sohn W.M."/>
            <person name="Chang B.C.H."/>
            <person name="Kaur P."/>
            <person name="Weisz D."/>
            <person name="Dudchenko O."/>
            <person name="Aiden E.L."/>
            <person name="Korhonen P.K."/>
            <person name="Gasser R.B."/>
        </authorList>
    </citation>
    <scope>NUCLEOTIDE SEQUENCE [LARGE SCALE GENOMIC DNA]</scope>
    <source>
        <strain evidence="2">Cs-k2</strain>
    </source>
</reference>
<name>A0A8T1MX03_CLOSI</name>
<dbReference type="AlphaFoldDB" id="A0A8T1MX03"/>
<evidence type="ECO:0000313" key="2">
    <source>
        <dbReference type="EMBL" id="KAG5453944.1"/>
    </source>
</evidence>
<feature type="signal peptide" evidence="1">
    <location>
        <begin position="1"/>
        <end position="16"/>
    </location>
</feature>
<keyword evidence="1" id="KW-0732">Signal</keyword>
<gene>
    <name evidence="2" type="ORF">CSKR_108694</name>
</gene>
<dbReference type="EMBL" id="NIRI02000010">
    <property type="protein sequence ID" value="KAG5453944.1"/>
    <property type="molecule type" value="Genomic_DNA"/>
</dbReference>
<dbReference type="Proteomes" id="UP000286415">
    <property type="component" value="Unassembled WGS sequence"/>
</dbReference>
<sequence length="111" mass="12458">MISLMLTTLLLAAIAAEEEEKPMFECYQTHDMNFTKDSSSTHPNCIHCVYDETLHDGQVVAVSRMCVGKQCVSYNHVFEGYGQNRICCSEKLCNVDKETASKYFVSGDAMD</sequence>